<dbReference type="GO" id="GO:0003676">
    <property type="term" value="F:nucleic acid binding"/>
    <property type="evidence" value="ECO:0007669"/>
    <property type="project" value="InterPro"/>
</dbReference>
<dbReference type="PROSITE" id="PS50158">
    <property type="entry name" value="ZF_CCHC"/>
    <property type="match status" value="1"/>
</dbReference>
<dbReference type="GO" id="GO:0008270">
    <property type="term" value="F:zinc ion binding"/>
    <property type="evidence" value="ECO:0007669"/>
    <property type="project" value="UniProtKB-KW"/>
</dbReference>
<keyword evidence="1" id="KW-0863">Zinc-finger</keyword>
<evidence type="ECO:0000259" key="3">
    <source>
        <dbReference type="PROSITE" id="PS50158"/>
    </source>
</evidence>
<protein>
    <recommendedName>
        <fullName evidence="3">CCHC-type domain-containing protein</fullName>
    </recommendedName>
</protein>
<keyword evidence="1" id="KW-0479">Metal-binding</keyword>
<feature type="region of interest" description="Disordered" evidence="2">
    <location>
        <begin position="1"/>
        <end position="25"/>
    </location>
</feature>
<reference evidence="4" key="1">
    <citation type="submission" date="2020-07" db="EMBL/GenBank/DDBJ databases">
        <authorList>
            <person name="Lin J."/>
        </authorList>
    </citation>
    <scope>NUCLEOTIDE SEQUENCE</scope>
</reference>
<proteinExistence type="predicted"/>
<dbReference type="InterPro" id="IPR036875">
    <property type="entry name" value="Znf_CCHC_sf"/>
</dbReference>
<dbReference type="SUPFAM" id="SSF57756">
    <property type="entry name" value="Retrovirus zinc finger-like domains"/>
    <property type="match status" value="1"/>
</dbReference>
<name>A0A6V7NJ62_ANACO</name>
<dbReference type="InterPro" id="IPR001878">
    <property type="entry name" value="Znf_CCHC"/>
</dbReference>
<dbReference type="Pfam" id="PF00098">
    <property type="entry name" value="zf-CCHC"/>
    <property type="match status" value="1"/>
</dbReference>
<evidence type="ECO:0000256" key="1">
    <source>
        <dbReference type="PROSITE-ProRule" id="PRU00047"/>
    </source>
</evidence>
<dbReference type="EMBL" id="LR862139">
    <property type="protein sequence ID" value="CAD1818577.1"/>
    <property type="molecule type" value="Genomic_DNA"/>
</dbReference>
<feature type="region of interest" description="Disordered" evidence="2">
    <location>
        <begin position="110"/>
        <end position="160"/>
    </location>
</feature>
<feature type="compositionally biased region" description="Basic residues" evidence="2">
    <location>
        <begin position="130"/>
        <end position="139"/>
    </location>
</feature>
<evidence type="ECO:0000256" key="2">
    <source>
        <dbReference type="SAM" id="MobiDB-lite"/>
    </source>
</evidence>
<dbReference type="AlphaFoldDB" id="A0A6V7NJ62"/>
<evidence type="ECO:0000313" key="4">
    <source>
        <dbReference type="EMBL" id="CAD1818577.1"/>
    </source>
</evidence>
<feature type="domain" description="CCHC-type" evidence="3">
    <location>
        <begin position="179"/>
        <end position="195"/>
    </location>
</feature>
<dbReference type="Gene3D" id="4.10.60.10">
    <property type="entry name" value="Zinc finger, CCHC-type"/>
    <property type="match status" value="1"/>
</dbReference>
<sequence>MSATLTMATEATEPGKPASPRSGEIRELREQIATLVGVVERQKVVVLLQAEALCRKDEGIRRLESLLNQQMADFWRPQEGLDQALPAGKGMKVTGVAKETTKSDILHVAESSRKGKKNRFRGRGSFAGRRPPRHPRSRSQSRERGLSALHGGSDRRQAPSCVICGGRHYPRQCSQGRGRCYLCGQEGHFQSNCPRGPVPAPSSASAPASPGPRTPSAHYQAGRPPVLRQTEGSRQAPSWRMYAAQTEEAATAESVAAGQRRRVLLGGQPVPGPFVDCGAWAIGAGAVSCE</sequence>
<dbReference type="SMART" id="SM00343">
    <property type="entry name" value="ZnF_C2HC"/>
    <property type="match status" value="2"/>
</dbReference>
<accession>A0A6V7NJ62</accession>
<feature type="region of interest" description="Disordered" evidence="2">
    <location>
        <begin position="194"/>
        <end position="239"/>
    </location>
</feature>
<keyword evidence="1" id="KW-0862">Zinc</keyword>
<gene>
    <name evidence="4" type="ORF">CB5_LOCUS1788</name>
</gene>
<organism evidence="4">
    <name type="scientific">Ananas comosus var. bracteatus</name>
    <name type="common">red pineapple</name>
    <dbReference type="NCBI Taxonomy" id="296719"/>
    <lineage>
        <taxon>Eukaryota</taxon>
        <taxon>Viridiplantae</taxon>
        <taxon>Streptophyta</taxon>
        <taxon>Embryophyta</taxon>
        <taxon>Tracheophyta</taxon>
        <taxon>Spermatophyta</taxon>
        <taxon>Magnoliopsida</taxon>
        <taxon>Liliopsida</taxon>
        <taxon>Poales</taxon>
        <taxon>Bromeliaceae</taxon>
        <taxon>Bromelioideae</taxon>
        <taxon>Ananas</taxon>
    </lineage>
</organism>